<keyword evidence="3" id="KW-1185">Reference proteome</keyword>
<dbReference type="EMBL" id="GL883149">
    <property type="protein sequence ID" value="EGG00233.1"/>
    <property type="molecule type" value="Genomic_DNA"/>
</dbReference>
<reference evidence="3" key="1">
    <citation type="journal article" date="2011" name="Proc. Natl. Acad. Sci. U.S.A.">
        <title>Obligate biotrophy features unraveled by the genomic analysis of rust fungi.</title>
        <authorList>
            <person name="Duplessis S."/>
            <person name="Cuomo C.A."/>
            <person name="Lin Y.-C."/>
            <person name="Aerts A."/>
            <person name="Tisserant E."/>
            <person name="Veneault-Fourrey C."/>
            <person name="Joly D.L."/>
            <person name="Hacquard S."/>
            <person name="Amselem J."/>
            <person name="Cantarel B.L."/>
            <person name="Chiu R."/>
            <person name="Coutinho P.M."/>
            <person name="Feau N."/>
            <person name="Field M."/>
            <person name="Frey P."/>
            <person name="Gelhaye E."/>
            <person name="Goldberg J."/>
            <person name="Grabherr M.G."/>
            <person name="Kodira C.D."/>
            <person name="Kohler A."/>
            <person name="Kuees U."/>
            <person name="Lindquist E.A."/>
            <person name="Lucas S.M."/>
            <person name="Mago R."/>
            <person name="Mauceli E."/>
            <person name="Morin E."/>
            <person name="Murat C."/>
            <person name="Pangilinan J.L."/>
            <person name="Park R."/>
            <person name="Pearson M."/>
            <person name="Quesneville H."/>
            <person name="Rouhier N."/>
            <person name="Sakthikumar S."/>
            <person name="Salamov A.A."/>
            <person name="Schmutz J."/>
            <person name="Selles B."/>
            <person name="Shapiro H."/>
            <person name="Tanguay P."/>
            <person name="Tuskan G.A."/>
            <person name="Henrissat B."/>
            <person name="Van de Peer Y."/>
            <person name="Rouze P."/>
            <person name="Ellis J.G."/>
            <person name="Dodds P.N."/>
            <person name="Schein J.E."/>
            <person name="Zhong S."/>
            <person name="Hamelin R.C."/>
            <person name="Grigoriev I.V."/>
            <person name="Szabo L.J."/>
            <person name="Martin F."/>
        </authorList>
    </citation>
    <scope>NUCLEOTIDE SEQUENCE [LARGE SCALE GENOMIC DNA]</scope>
    <source>
        <strain evidence="3">98AG31 / pathotype 3-4-7</strain>
    </source>
</reference>
<accession>F4S505</accession>
<sequence length="105" mass="11480">MAVPPTKPGKTPSAKPTPSSYAVIDQWKRLPPLTLIKTRLDDYPFAANIHDSLPLVHLVTPTAGFDFYLTVLYGILPNNCLISPVTWCASLFLVKLEANKTSSSP</sequence>
<proteinExistence type="predicted"/>
<evidence type="ECO:0000256" key="1">
    <source>
        <dbReference type="SAM" id="MobiDB-lite"/>
    </source>
</evidence>
<dbReference type="HOGENOM" id="CLU_2237189_0_0_1"/>
<protein>
    <submittedName>
        <fullName evidence="2">Uncharacterized protein</fullName>
    </submittedName>
</protein>
<gene>
    <name evidence="2" type="ORF">MELLADRAFT_67943</name>
</gene>
<dbReference type="Proteomes" id="UP000001072">
    <property type="component" value="Unassembled WGS sequence"/>
</dbReference>
<dbReference type="KEGG" id="mlr:MELLADRAFT_67943"/>
<dbReference type="InParanoid" id="F4S505"/>
<feature type="region of interest" description="Disordered" evidence="1">
    <location>
        <begin position="1"/>
        <end position="20"/>
    </location>
</feature>
<organism evidence="3">
    <name type="scientific">Melampsora larici-populina (strain 98AG31 / pathotype 3-4-7)</name>
    <name type="common">Poplar leaf rust fungus</name>
    <dbReference type="NCBI Taxonomy" id="747676"/>
    <lineage>
        <taxon>Eukaryota</taxon>
        <taxon>Fungi</taxon>
        <taxon>Dikarya</taxon>
        <taxon>Basidiomycota</taxon>
        <taxon>Pucciniomycotina</taxon>
        <taxon>Pucciniomycetes</taxon>
        <taxon>Pucciniales</taxon>
        <taxon>Melampsoraceae</taxon>
        <taxon>Melampsora</taxon>
    </lineage>
</organism>
<dbReference type="RefSeq" id="XP_007416432.1">
    <property type="nucleotide sequence ID" value="XM_007416370.1"/>
</dbReference>
<dbReference type="GeneID" id="18930937"/>
<evidence type="ECO:0000313" key="3">
    <source>
        <dbReference type="Proteomes" id="UP000001072"/>
    </source>
</evidence>
<evidence type="ECO:0000313" key="2">
    <source>
        <dbReference type="EMBL" id="EGG00233.1"/>
    </source>
</evidence>
<name>F4S505_MELLP</name>
<dbReference type="AlphaFoldDB" id="F4S505"/>
<dbReference type="VEuPathDB" id="FungiDB:MELLADRAFT_67943"/>